<dbReference type="OrthoDB" id="122670at2"/>
<organism evidence="1 2">
    <name type="scientific">Nitrosomonas ureae</name>
    <dbReference type="NCBI Taxonomy" id="44577"/>
    <lineage>
        <taxon>Bacteria</taxon>
        <taxon>Pseudomonadati</taxon>
        <taxon>Pseudomonadota</taxon>
        <taxon>Betaproteobacteria</taxon>
        <taxon>Nitrosomonadales</taxon>
        <taxon>Nitrosomonadaceae</taxon>
        <taxon>Nitrosomonas</taxon>
    </lineage>
</organism>
<dbReference type="Pfam" id="PF13711">
    <property type="entry name" value="DUF4160"/>
    <property type="match status" value="1"/>
</dbReference>
<dbReference type="RefSeq" id="WP_096293164.1">
    <property type="nucleotide sequence ID" value="NZ_LT907782.1"/>
</dbReference>
<dbReference type="EMBL" id="LT907782">
    <property type="protein sequence ID" value="SNX60567.1"/>
    <property type="molecule type" value="Genomic_DNA"/>
</dbReference>
<evidence type="ECO:0008006" key="3">
    <source>
        <dbReference type="Google" id="ProtNLM"/>
    </source>
</evidence>
<sequence>MPTISQFFGIVIQMFWREHGPPHFHALYAEYEALIDIRTLEIIKGSLPKRAHALVLEWAVQHRAELMEDWNQCQQKQLPKKIAPLE</sequence>
<gene>
    <name evidence="1" type="ORF">SAMN06296273_2033</name>
</gene>
<accession>A0A285BZ25</accession>
<protein>
    <recommendedName>
        <fullName evidence="3">DUF4160 domain-containing protein</fullName>
    </recommendedName>
</protein>
<evidence type="ECO:0000313" key="2">
    <source>
        <dbReference type="Proteomes" id="UP000242498"/>
    </source>
</evidence>
<reference evidence="1 2" key="1">
    <citation type="submission" date="2017-08" db="EMBL/GenBank/DDBJ databases">
        <authorList>
            <person name="de Groot N.N."/>
        </authorList>
    </citation>
    <scope>NUCLEOTIDE SEQUENCE [LARGE SCALE GENOMIC DNA]</scope>
    <source>
        <strain evidence="1 2">Nm15</strain>
    </source>
</reference>
<dbReference type="AlphaFoldDB" id="A0A285BZ25"/>
<evidence type="ECO:0000313" key="1">
    <source>
        <dbReference type="EMBL" id="SNX60567.1"/>
    </source>
</evidence>
<name>A0A285BZ25_9PROT</name>
<dbReference type="Proteomes" id="UP000242498">
    <property type="component" value="Chromosome I"/>
</dbReference>
<proteinExistence type="predicted"/>
<dbReference type="InterPro" id="IPR025427">
    <property type="entry name" value="DUF4160"/>
</dbReference>